<sequence>MIESDKKYVIGIDFGTDSCRALIVNVYNGDEVAVGVSFYSRWKEGLYCDVRNNQYRQHPLDYIESMEEAIHAALSDLAGEEIASICGLCFDTTGSTPALVDCDGIPLALNPAFVEDPDAMFILWKDHTAVHEAKQINTLIKERHLDYLIYEGGTYSSEWVWSKVLHVLQTNPKVGDAAYSWVEHCDWMTGLVVGNTVPEKMYRSRCAAGHKAMWHEQWSLPSEKFLSELHPKLGAMLPHLYTKTYTSDTKAGVLTAEWADKLGLPEGIAVAVGAIDAHMGAVGASITPGVLVRIIGTSTCDILVADKKEIEDRCIEGICGQVDGSVIPGLVGFEAGQSAFGDIYAWFKEVLAWGLKSVPDGEMKQKILDGMLVELTREAEAIEPTHRSIVALDWLNGRRTPDADQNVTGAIAGLTLGSHAPEIFRALVEATAFGSRCIVEHMKEQGLRIDSVHAIGGISKKAPFVMQTLADVLNMPIRVVRSEQTCALGAAMFAAVAAGIYPDVSEAIQYMGTDIESEYRPEEKRHIVYENLYKKYLELAKLSENIKSIHD</sequence>
<keyword evidence="6 7" id="KW-0119">Carbohydrate metabolism</keyword>
<dbReference type="CDD" id="cd07781">
    <property type="entry name" value="ASKHA_NBD_FGGY_L-RBK"/>
    <property type="match status" value="1"/>
</dbReference>
<dbReference type="GO" id="GO:0008741">
    <property type="term" value="F:ribulokinase activity"/>
    <property type="evidence" value="ECO:0007669"/>
    <property type="project" value="UniProtKB-UniRule"/>
</dbReference>
<evidence type="ECO:0000256" key="8">
    <source>
        <dbReference type="NCBIfam" id="TIGR01234"/>
    </source>
</evidence>
<dbReference type="Proteomes" id="UP000594042">
    <property type="component" value="Chromosome"/>
</dbReference>
<comment type="pathway">
    <text evidence="7 9">Carbohydrate degradation; L-arabinose degradation via L-ribulose; D-xylulose 5-phosphate from L-arabinose (bacterial route): step 2/3.</text>
</comment>
<organism evidence="12 13">
    <name type="scientific">Coprobacter secundus subsp. similis</name>
    <dbReference type="NCBI Taxonomy" id="2751153"/>
    <lineage>
        <taxon>Bacteria</taxon>
        <taxon>Pseudomonadati</taxon>
        <taxon>Bacteroidota</taxon>
        <taxon>Bacteroidia</taxon>
        <taxon>Bacteroidales</taxon>
        <taxon>Barnesiellaceae</taxon>
        <taxon>Coprobacter</taxon>
    </lineage>
</organism>
<keyword evidence="13" id="KW-1185">Reference proteome</keyword>
<dbReference type="InterPro" id="IPR005929">
    <property type="entry name" value="Ribulokinase"/>
</dbReference>
<dbReference type="PIRSF" id="PIRSF000538">
    <property type="entry name" value="GlpK"/>
    <property type="match status" value="1"/>
</dbReference>
<dbReference type="Gene3D" id="1.20.58.2240">
    <property type="match status" value="1"/>
</dbReference>
<gene>
    <name evidence="7 12" type="primary">araB</name>
    <name evidence="12" type="ORF">Cop2CBH44_30640</name>
</gene>
<dbReference type="PANTHER" id="PTHR43435:SF4">
    <property type="entry name" value="FGGY CARBOHYDRATE KINASE DOMAIN-CONTAINING PROTEIN"/>
    <property type="match status" value="1"/>
</dbReference>
<evidence type="ECO:0000256" key="1">
    <source>
        <dbReference type="ARBA" id="ARBA00022679"/>
    </source>
</evidence>
<feature type="domain" description="Carbohydrate kinase FGGY C-terminal" evidence="11">
    <location>
        <begin position="294"/>
        <end position="498"/>
    </location>
</feature>
<name>A0A7G1I283_9BACT</name>
<dbReference type="InterPro" id="IPR043129">
    <property type="entry name" value="ATPase_NBD"/>
</dbReference>
<dbReference type="AlphaFoldDB" id="A0A7G1I283"/>
<feature type="domain" description="Carbohydrate kinase FGGY N-terminal" evidence="10">
    <location>
        <begin position="8"/>
        <end position="283"/>
    </location>
</feature>
<protein>
    <recommendedName>
        <fullName evidence="7 8">Ribulokinase</fullName>
        <ecNumber evidence="7 8">2.7.1.16</ecNumber>
    </recommendedName>
</protein>
<dbReference type="InterPro" id="IPR000577">
    <property type="entry name" value="Carb_kinase_FGGY"/>
</dbReference>
<reference evidence="13" key="1">
    <citation type="submission" date="2020-07" db="EMBL/GenBank/DDBJ databases">
        <title>Complete genome sequencing of Coprobacter sp. strain 2CBH44.</title>
        <authorList>
            <person name="Sakamoto M."/>
            <person name="Murakami T."/>
            <person name="Mori H."/>
        </authorList>
    </citation>
    <scope>NUCLEOTIDE SEQUENCE [LARGE SCALE GENOMIC DNA]</scope>
    <source>
        <strain evidence="13">2CBH44</strain>
    </source>
</reference>
<evidence type="ECO:0000256" key="3">
    <source>
        <dbReference type="ARBA" id="ARBA00022777"/>
    </source>
</evidence>
<evidence type="ECO:0000256" key="9">
    <source>
        <dbReference type="RuleBase" id="RU003455"/>
    </source>
</evidence>
<dbReference type="InterPro" id="IPR018485">
    <property type="entry name" value="FGGY_C"/>
</dbReference>
<evidence type="ECO:0000256" key="2">
    <source>
        <dbReference type="ARBA" id="ARBA00022741"/>
    </source>
</evidence>
<keyword evidence="3 7" id="KW-0418">Kinase</keyword>
<dbReference type="Pfam" id="PF02782">
    <property type="entry name" value="FGGY_C"/>
    <property type="match status" value="1"/>
</dbReference>
<dbReference type="RefSeq" id="WP_200755155.1">
    <property type="nucleotide sequence ID" value="NZ_AP023322.1"/>
</dbReference>
<dbReference type="EC" id="2.7.1.16" evidence="7 8"/>
<evidence type="ECO:0000259" key="11">
    <source>
        <dbReference type="Pfam" id="PF02782"/>
    </source>
</evidence>
<comment type="catalytic activity">
    <reaction evidence="7 9">
        <text>L-ribulose + ATP = L-ribulose 5-phosphate + ADP + H(+)</text>
        <dbReference type="Rhea" id="RHEA:22072"/>
        <dbReference type="ChEBI" id="CHEBI:15378"/>
        <dbReference type="ChEBI" id="CHEBI:16880"/>
        <dbReference type="ChEBI" id="CHEBI:30616"/>
        <dbReference type="ChEBI" id="CHEBI:58226"/>
        <dbReference type="ChEBI" id="CHEBI:456216"/>
        <dbReference type="EC" id="2.7.1.16"/>
    </reaction>
</comment>
<dbReference type="InterPro" id="IPR018484">
    <property type="entry name" value="FGGY_N"/>
</dbReference>
<keyword evidence="5 7" id="KW-0054">Arabinose catabolism</keyword>
<dbReference type="NCBIfam" id="NF003154">
    <property type="entry name" value="PRK04123.1"/>
    <property type="match status" value="1"/>
</dbReference>
<dbReference type="Gene3D" id="3.30.420.40">
    <property type="match status" value="1"/>
</dbReference>
<dbReference type="GO" id="GO:0019150">
    <property type="term" value="F:D-ribulokinase activity"/>
    <property type="evidence" value="ECO:0007669"/>
    <property type="project" value="TreeGrafter"/>
</dbReference>
<dbReference type="PANTHER" id="PTHR43435">
    <property type="entry name" value="RIBULOKINASE"/>
    <property type="match status" value="1"/>
</dbReference>
<dbReference type="HAMAP" id="MF_00520">
    <property type="entry name" value="Ribulokinase"/>
    <property type="match status" value="1"/>
</dbReference>
<accession>A0A7G1I283</accession>
<dbReference type="GO" id="GO:0005524">
    <property type="term" value="F:ATP binding"/>
    <property type="evidence" value="ECO:0007669"/>
    <property type="project" value="UniProtKB-UniRule"/>
</dbReference>
<comment type="similarity">
    <text evidence="7 9">Belongs to the ribulokinase family.</text>
</comment>
<evidence type="ECO:0000256" key="5">
    <source>
        <dbReference type="ARBA" id="ARBA00022935"/>
    </source>
</evidence>
<keyword evidence="2 7" id="KW-0547">Nucleotide-binding</keyword>
<dbReference type="GO" id="GO:0019569">
    <property type="term" value="P:L-arabinose catabolic process to D-xylulose 5-phosphate"/>
    <property type="evidence" value="ECO:0007669"/>
    <property type="project" value="UniProtKB-UniRule"/>
</dbReference>
<dbReference type="InterPro" id="IPR018483">
    <property type="entry name" value="Carb_kinase_FGGY_CS"/>
</dbReference>
<comment type="catalytic activity">
    <reaction evidence="7">
        <text>D-ribulose + ATP = D-ribulose 5-phosphate + ADP + H(+)</text>
        <dbReference type="Rhea" id="RHEA:17601"/>
        <dbReference type="ChEBI" id="CHEBI:15378"/>
        <dbReference type="ChEBI" id="CHEBI:17173"/>
        <dbReference type="ChEBI" id="CHEBI:30616"/>
        <dbReference type="ChEBI" id="CHEBI:58121"/>
        <dbReference type="ChEBI" id="CHEBI:456216"/>
        <dbReference type="EC" id="2.7.1.16"/>
    </reaction>
</comment>
<keyword evidence="4 7" id="KW-0067">ATP-binding</keyword>
<dbReference type="Pfam" id="PF00370">
    <property type="entry name" value="FGGY_N"/>
    <property type="match status" value="1"/>
</dbReference>
<dbReference type="PROSITE" id="PS00445">
    <property type="entry name" value="FGGY_KINASES_2"/>
    <property type="match status" value="1"/>
</dbReference>
<proteinExistence type="inferred from homology"/>
<evidence type="ECO:0000259" key="10">
    <source>
        <dbReference type="Pfam" id="PF00370"/>
    </source>
</evidence>
<dbReference type="UniPathway" id="UPA00145">
    <property type="reaction ID" value="UER00566"/>
</dbReference>
<dbReference type="SUPFAM" id="SSF53067">
    <property type="entry name" value="Actin-like ATPase domain"/>
    <property type="match status" value="2"/>
</dbReference>
<evidence type="ECO:0000313" key="13">
    <source>
        <dbReference type="Proteomes" id="UP000594042"/>
    </source>
</evidence>
<dbReference type="KEGG" id="copr:Cop2CBH44_30640"/>
<evidence type="ECO:0000313" key="12">
    <source>
        <dbReference type="EMBL" id="BCI64711.1"/>
    </source>
</evidence>
<dbReference type="NCBIfam" id="TIGR01234">
    <property type="entry name" value="L-ribulokinase"/>
    <property type="match status" value="1"/>
</dbReference>
<evidence type="ECO:0000256" key="6">
    <source>
        <dbReference type="ARBA" id="ARBA00023277"/>
    </source>
</evidence>
<evidence type="ECO:0000256" key="4">
    <source>
        <dbReference type="ARBA" id="ARBA00022840"/>
    </source>
</evidence>
<dbReference type="EMBL" id="AP023322">
    <property type="protein sequence ID" value="BCI64711.1"/>
    <property type="molecule type" value="Genomic_DNA"/>
</dbReference>
<dbReference type="GO" id="GO:0005737">
    <property type="term" value="C:cytoplasm"/>
    <property type="evidence" value="ECO:0007669"/>
    <property type="project" value="TreeGrafter"/>
</dbReference>
<keyword evidence="1 7" id="KW-0808">Transferase</keyword>
<evidence type="ECO:0000256" key="7">
    <source>
        <dbReference type="HAMAP-Rule" id="MF_00520"/>
    </source>
</evidence>